<evidence type="ECO:0000256" key="1">
    <source>
        <dbReference type="SAM" id="MobiDB-lite"/>
    </source>
</evidence>
<keyword evidence="3" id="KW-1185">Reference proteome</keyword>
<proteinExistence type="predicted"/>
<organism evidence="2 3">
    <name type="scientific">Aspergillus ibericus CBS 121593</name>
    <dbReference type="NCBI Taxonomy" id="1448316"/>
    <lineage>
        <taxon>Eukaryota</taxon>
        <taxon>Fungi</taxon>
        <taxon>Dikarya</taxon>
        <taxon>Ascomycota</taxon>
        <taxon>Pezizomycotina</taxon>
        <taxon>Eurotiomycetes</taxon>
        <taxon>Eurotiomycetidae</taxon>
        <taxon>Eurotiales</taxon>
        <taxon>Aspergillaceae</taxon>
        <taxon>Aspergillus</taxon>
        <taxon>Aspergillus subgen. Circumdati</taxon>
    </lineage>
</organism>
<feature type="region of interest" description="Disordered" evidence="1">
    <location>
        <begin position="198"/>
        <end position="241"/>
    </location>
</feature>
<sequence>MMIKYGTSSLCNLVNCITPSINLSNYTLRETSLIDPKCIKQQQQLLRTVYTQQHPSNTKFLRSSPFPFFHSPPLQSETYHPTSNQGTTVKYYRGDPKRRSSPFWESRDEDFRRRLSLLHSGIWFVGAEFTTRIEEGWRGMDDLAGIWWFVVPLLGQNLMKDMFYDNGFVVLFRNLILDLHMDVDQLASRARHQGCHVLPPAAHLPSSTSQSKIDNQQPAGNSTPSGMDTMKTCSSPSNLRRPRHLFQTHRINILSGNSAMESAAKARSSYSGPRRGTMRFGD</sequence>
<accession>A0A395GTP0</accession>
<feature type="compositionally biased region" description="Polar residues" evidence="1">
    <location>
        <begin position="77"/>
        <end position="88"/>
    </location>
</feature>
<gene>
    <name evidence="2" type="ORF">BO80DRAFT_436581</name>
</gene>
<name>A0A395GTP0_9EURO</name>
<reference evidence="2 3" key="1">
    <citation type="submission" date="2018-02" db="EMBL/GenBank/DDBJ databases">
        <title>The genomes of Aspergillus section Nigri reveals drivers in fungal speciation.</title>
        <authorList>
            <consortium name="DOE Joint Genome Institute"/>
            <person name="Vesth T.C."/>
            <person name="Nybo J."/>
            <person name="Theobald S."/>
            <person name="Brandl J."/>
            <person name="Frisvad J.C."/>
            <person name="Nielsen K.F."/>
            <person name="Lyhne E.K."/>
            <person name="Kogle M.E."/>
            <person name="Kuo A."/>
            <person name="Riley R."/>
            <person name="Clum A."/>
            <person name="Nolan M."/>
            <person name="Lipzen A."/>
            <person name="Salamov A."/>
            <person name="Henrissat B."/>
            <person name="Wiebenga A."/>
            <person name="De vries R.P."/>
            <person name="Grigoriev I.V."/>
            <person name="Mortensen U.H."/>
            <person name="Andersen M.R."/>
            <person name="Baker S.E."/>
        </authorList>
    </citation>
    <scope>NUCLEOTIDE SEQUENCE [LARGE SCALE GENOMIC DNA]</scope>
    <source>
        <strain evidence="2 3">CBS 121593</strain>
    </source>
</reference>
<dbReference type="Proteomes" id="UP000249402">
    <property type="component" value="Unassembled WGS sequence"/>
</dbReference>
<feature type="compositionally biased region" description="Polar residues" evidence="1">
    <location>
        <begin position="205"/>
        <end position="238"/>
    </location>
</feature>
<evidence type="ECO:0000313" key="3">
    <source>
        <dbReference type="Proteomes" id="UP000249402"/>
    </source>
</evidence>
<dbReference type="GeneID" id="37225823"/>
<protein>
    <submittedName>
        <fullName evidence="2">Uncharacterized protein</fullName>
    </submittedName>
</protein>
<dbReference type="RefSeq" id="XP_025573269.1">
    <property type="nucleotide sequence ID" value="XM_025720958.1"/>
</dbReference>
<dbReference type="AlphaFoldDB" id="A0A395GTP0"/>
<feature type="region of interest" description="Disordered" evidence="1">
    <location>
        <begin position="77"/>
        <end position="99"/>
    </location>
</feature>
<dbReference type="VEuPathDB" id="FungiDB:BO80DRAFT_436581"/>
<dbReference type="EMBL" id="KZ824450">
    <property type="protein sequence ID" value="RAK98941.1"/>
    <property type="molecule type" value="Genomic_DNA"/>
</dbReference>
<evidence type="ECO:0000313" key="2">
    <source>
        <dbReference type="EMBL" id="RAK98941.1"/>
    </source>
</evidence>